<comment type="pathway">
    <text evidence="2">Porphyrin-containing compound metabolism; protoporphyrin-IX biosynthesis; coproporphyrinogen-III from 5-aminolevulinate: step 2/4.</text>
</comment>
<reference evidence="11 12" key="1">
    <citation type="submission" date="2016-10" db="EMBL/GenBank/DDBJ databases">
        <authorList>
            <person name="de Groot N.N."/>
        </authorList>
    </citation>
    <scope>NUCLEOTIDE SEQUENCE [LARGE SCALE GENOMIC DNA]</scope>
    <source>
        <strain evidence="11 12">A52C2</strain>
    </source>
</reference>
<evidence type="ECO:0000313" key="12">
    <source>
        <dbReference type="Proteomes" id="UP000199647"/>
    </source>
</evidence>
<dbReference type="Pfam" id="PF01379">
    <property type="entry name" value="Porphobil_deam"/>
    <property type="match status" value="1"/>
</dbReference>
<dbReference type="InterPro" id="IPR022418">
    <property type="entry name" value="Porphobilinogen_deaminase_C"/>
</dbReference>
<evidence type="ECO:0000256" key="6">
    <source>
        <dbReference type="ARBA" id="ARBA00023244"/>
    </source>
</evidence>
<feature type="domain" description="Porphobilinogen deaminase C-terminal" evidence="10">
    <location>
        <begin position="232"/>
        <end position="299"/>
    </location>
</feature>
<dbReference type="EC" id="2.5.1.61" evidence="8"/>
<dbReference type="PANTHER" id="PTHR11557:SF0">
    <property type="entry name" value="PORPHOBILINOGEN DEAMINASE"/>
    <property type="match status" value="1"/>
</dbReference>
<organism evidence="11 12">
    <name type="scientific">Faunimonas pinastri</name>
    <dbReference type="NCBI Taxonomy" id="1855383"/>
    <lineage>
        <taxon>Bacteria</taxon>
        <taxon>Pseudomonadati</taxon>
        <taxon>Pseudomonadota</taxon>
        <taxon>Alphaproteobacteria</taxon>
        <taxon>Hyphomicrobiales</taxon>
        <taxon>Afifellaceae</taxon>
        <taxon>Faunimonas</taxon>
    </lineage>
</organism>
<feature type="domain" description="Porphobilinogen deaminase N-terminal" evidence="9">
    <location>
        <begin position="9"/>
        <end position="215"/>
    </location>
</feature>
<dbReference type="NCBIfam" id="TIGR00212">
    <property type="entry name" value="hemC"/>
    <property type="match status" value="1"/>
</dbReference>
<evidence type="ECO:0000259" key="10">
    <source>
        <dbReference type="Pfam" id="PF03900"/>
    </source>
</evidence>
<dbReference type="SUPFAM" id="SSF53850">
    <property type="entry name" value="Periplasmic binding protein-like II"/>
    <property type="match status" value="1"/>
</dbReference>
<evidence type="ECO:0000256" key="7">
    <source>
        <dbReference type="ARBA" id="ARBA00048169"/>
    </source>
</evidence>
<comment type="cofactor">
    <cofactor evidence="8">
        <name>dipyrromethane</name>
        <dbReference type="ChEBI" id="CHEBI:60342"/>
    </cofactor>
    <text evidence="8">Binds 1 dipyrromethane group covalently.</text>
</comment>
<keyword evidence="5 8" id="KW-0808">Transferase</keyword>
<dbReference type="STRING" id="1855383.SAMN05216548_107178"/>
<comment type="subunit">
    <text evidence="4 8">Monomer.</text>
</comment>
<dbReference type="Proteomes" id="UP000199647">
    <property type="component" value="Unassembled WGS sequence"/>
</dbReference>
<evidence type="ECO:0000256" key="3">
    <source>
        <dbReference type="ARBA" id="ARBA00005638"/>
    </source>
</evidence>
<evidence type="ECO:0000256" key="5">
    <source>
        <dbReference type="ARBA" id="ARBA00022679"/>
    </source>
</evidence>
<feature type="modified residue" description="S-(dipyrrolylmethanemethyl)cysteine" evidence="8">
    <location>
        <position position="247"/>
    </location>
</feature>
<dbReference type="FunFam" id="3.40.190.10:FF:000005">
    <property type="entry name" value="Porphobilinogen deaminase"/>
    <property type="match status" value="1"/>
</dbReference>
<dbReference type="GO" id="GO:0006782">
    <property type="term" value="P:protoporphyrinogen IX biosynthetic process"/>
    <property type="evidence" value="ECO:0007669"/>
    <property type="project" value="UniProtKB-UniRule"/>
</dbReference>
<evidence type="ECO:0000259" key="9">
    <source>
        <dbReference type="Pfam" id="PF01379"/>
    </source>
</evidence>
<name>A0A1H9IQW6_9HYPH</name>
<dbReference type="PRINTS" id="PR00151">
    <property type="entry name" value="PORPHBDMNASE"/>
</dbReference>
<evidence type="ECO:0000256" key="8">
    <source>
        <dbReference type="HAMAP-Rule" id="MF_00260"/>
    </source>
</evidence>
<dbReference type="InterPro" id="IPR036803">
    <property type="entry name" value="Porphobilinogen_deaminase_C_sf"/>
</dbReference>
<dbReference type="InterPro" id="IPR000860">
    <property type="entry name" value="HemC"/>
</dbReference>
<dbReference type="AlphaFoldDB" id="A0A1H9IQW6"/>
<dbReference type="InterPro" id="IPR022417">
    <property type="entry name" value="Porphobilin_deaminase_N"/>
</dbReference>
<gene>
    <name evidence="8" type="primary">hemC</name>
    <name evidence="11" type="ORF">SAMN05216548_107178</name>
</gene>
<dbReference type="UniPathway" id="UPA00251">
    <property type="reaction ID" value="UER00319"/>
</dbReference>
<comment type="similarity">
    <text evidence="3 8">Belongs to the HMBS family.</text>
</comment>
<evidence type="ECO:0000256" key="2">
    <source>
        <dbReference type="ARBA" id="ARBA00004735"/>
    </source>
</evidence>
<protein>
    <recommendedName>
        <fullName evidence="8">Porphobilinogen deaminase</fullName>
        <shortName evidence="8">PBG</shortName>
        <ecNumber evidence="8">2.5.1.61</ecNumber>
    </recommendedName>
    <alternativeName>
        <fullName evidence="8">Hydroxymethylbilane synthase</fullName>
        <shortName evidence="8">HMBS</shortName>
    </alternativeName>
    <alternativeName>
        <fullName evidence="8">Pre-uroporphyrinogen synthase</fullName>
    </alternativeName>
</protein>
<dbReference type="Pfam" id="PF03900">
    <property type="entry name" value="Porphobil_deamC"/>
    <property type="match status" value="1"/>
</dbReference>
<dbReference type="Gene3D" id="3.40.190.10">
    <property type="entry name" value="Periplasmic binding protein-like II"/>
    <property type="match status" value="2"/>
</dbReference>
<dbReference type="PROSITE" id="PS00533">
    <property type="entry name" value="PORPHOBILINOGEN_DEAM"/>
    <property type="match status" value="1"/>
</dbReference>
<dbReference type="GO" id="GO:0004418">
    <property type="term" value="F:hydroxymethylbilane synthase activity"/>
    <property type="evidence" value="ECO:0007669"/>
    <property type="project" value="UniProtKB-UniRule"/>
</dbReference>
<sequence length="314" mass="33652">MAQTSPTSMKIGTRGSALALWQANAVRDALMQAHGLPEEALEIVVIRTSGDRIQDRALLEAGGKGLFTKEIEEALLSGAIDLAVHSAKDMPTFLPDGLTLGGYLPRADVRDAFISGVAQTVQDLPRNAVVGTASLRREALLKRIRPDIEVKLLRGNVPTRLKRVEDGDFHATLLAAAGLERLGLQAHITSLLDVRSFLPACGQGAVTIECREQDGITRTALDAINHLPTQLAAECERTFLGVLDGSCRTPIGGYASVTADRLSFKGIILSEDGRDFFEVEESGAAADAAEIGRRAGHDIRTRAPREFLEKLGIA</sequence>
<comment type="function">
    <text evidence="1 8">Tetrapolymerization of the monopyrrole PBG into the hydroxymethylbilane pre-uroporphyrinogen in several discrete steps.</text>
</comment>
<keyword evidence="12" id="KW-1185">Reference proteome</keyword>
<dbReference type="InterPro" id="IPR022419">
    <property type="entry name" value="Porphobilin_deaminase_cofac_BS"/>
</dbReference>
<keyword evidence="6 8" id="KW-0627">Porphyrin biosynthesis</keyword>
<dbReference type="PANTHER" id="PTHR11557">
    <property type="entry name" value="PORPHOBILINOGEN DEAMINASE"/>
    <property type="match status" value="1"/>
</dbReference>
<dbReference type="EMBL" id="FOFG01000007">
    <property type="protein sequence ID" value="SEQ76899.1"/>
    <property type="molecule type" value="Genomic_DNA"/>
</dbReference>
<comment type="miscellaneous">
    <text evidence="8">The porphobilinogen subunits are added to the dipyrromethane group.</text>
</comment>
<comment type="catalytic activity">
    <reaction evidence="7 8">
        <text>4 porphobilinogen + H2O = hydroxymethylbilane + 4 NH4(+)</text>
        <dbReference type="Rhea" id="RHEA:13185"/>
        <dbReference type="ChEBI" id="CHEBI:15377"/>
        <dbReference type="ChEBI" id="CHEBI:28938"/>
        <dbReference type="ChEBI" id="CHEBI:57845"/>
        <dbReference type="ChEBI" id="CHEBI:58126"/>
        <dbReference type="EC" id="2.5.1.61"/>
    </reaction>
</comment>
<dbReference type="HAMAP" id="MF_00260">
    <property type="entry name" value="Porphobil_deam"/>
    <property type="match status" value="1"/>
</dbReference>
<dbReference type="PIRSF" id="PIRSF001438">
    <property type="entry name" value="4pyrrol_synth_OHMeBilane_synth"/>
    <property type="match status" value="1"/>
</dbReference>
<accession>A0A1H9IQW6</accession>
<evidence type="ECO:0000313" key="11">
    <source>
        <dbReference type="EMBL" id="SEQ76899.1"/>
    </source>
</evidence>
<proteinExistence type="inferred from homology"/>
<dbReference type="GO" id="GO:0005737">
    <property type="term" value="C:cytoplasm"/>
    <property type="evidence" value="ECO:0007669"/>
    <property type="project" value="UniProtKB-UniRule"/>
</dbReference>
<dbReference type="Gene3D" id="3.30.160.40">
    <property type="entry name" value="Porphobilinogen deaminase, C-terminal domain"/>
    <property type="match status" value="1"/>
</dbReference>
<evidence type="ECO:0000256" key="1">
    <source>
        <dbReference type="ARBA" id="ARBA00002869"/>
    </source>
</evidence>
<dbReference type="SUPFAM" id="SSF54782">
    <property type="entry name" value="Porphobilinogen deaminase (hydroxymethylbilane synthase), C-terminal domain"/>
    <property type="match status" value="1"/>
</dbReference>
<evidence type="ECO:0000256" key="4">
    <source>
        <dbReference type="ARBA" id="ARBA00011245"/>
    </source>
</evidence>